<dbReference type="EMBL" id="KV428059">
    <property type="protein sequence ID" value="KZT38631.1"/>
    <property type="molecule type" value="Genomic_DNA"/>
</dbReference>
<reference evidence="2 3" key="1">
    <citation type="journal article" date="2016" name="Mol. Biol. Evol.">
        <title>Comparative Genomics of Early-Diverging Mushroom-Forming Fungi Provides Insights into the Origins of Lignocellulose Decay Capabilities.</title>
        <authorList>
            <person name="Nagy L.G."/>
            <person name="Riley R."/>
            <person name="Tritt A."/>
            <person name="Adam C."/>
            <person name="Daum C."/>
            <person name="Floudas D."/>
            <person name="Sun H."/>
            <person name="Yadav J.S."/>
            <person name="Pangilinan J."/>
            <person name="Larsson K.H."/>
            <person name="Matsuura K."/>
            <person name="Barry K."/>
            <person name="Labutti K."/>
            <person name="Kuo R."/>
            <person name="Ohm R.A."/>
            <person name="Bhattacharya S.S."/>
            <person name="Shirouzu T."/>
            <person name="Yoshinaga Y."/>
            <person name="Martin F.M."/>
            <person name="Grigoriev I.V."/>
            <person name="Hibbett D.S."/>
        </authorList>
    </citation>
    <scope>NUCLEOTIDE SEQUENCE [LARGE SCALE GENOMIC DNA]</scope>
    <source>
        <strain evidence="2 3">HHB10207 ss-3</strain>
    </source>
</reference>
<evidence type="ECO:0000256" key="1">
    <source>
        <dbReference type="SAM" id="SignalP"/>
    </source>
</evidence>
<name>A0A166DKM1_9AGAM</name>
<sequence>MALLKVLAFALLSSVVTAALGASFCPNPTVTKTELVKAPSGRHVNFTSVTCGLTAESTELKTGLPVGNFPIIAPAPVIKVRDVLEARSAAECIFSPCACGETCGLTLCEAPPVPISETDCLDLAEDLESLAGTDFILAPFAAEFATLGTCKTSIGNAQPDTSLQACFDDWASLAFQLSEVCPGGVSECVSVVNGAFVQEWIVEVFSSTD</sequence>
<protein>
    <submittedName>
        <fullName evidence="2">Uncharacterized protein</fullName>
    </submittedName>
</protein>
<evidence type="ECO:0000313" key="3">
    <source>
        <dbReference type="Proteomes" id="UP000076798"/>
    </source>
</evidence>
<dbReference type="AlphaFoldDB" id="A0A166DKM1"/>
<proteinExistence type="predicted"/>
<feature type="signal peptide" evidence="1">
    <location>
        <begin position="1"/>
        <end position="18"/>
    </location>
</feature>
<keyword evidence="1" id="KW-0732">Signal</keyword>
<organism evidence="2 3">
    <name type="scientific">Sistotremastrum suecicum HHB10207 ss-3</name>
    <dbReference type="NCBI Taxonomy" id="1314776"/>
    <lineage>
        <taxon>Eukaryota</taxon>
        <taxon>Fungi</taxon>
        <taxon>Dikarya</taxon>
        <taxon>Basidiomycota</taxon>
        <taxon>Agaricomycotina</taxon>
        <taxon>Agaricomycetes</taxon>
        <taxon>Sistotremastrales</taxon>
        <taxon>Sistotremastraceae</taxon>
        <taxon>Sistotremastrum</taxon>
    </lineage>
</organism>
<dbReference type="Proteomes" id="UP000076798">
    <property type="component" value="Unassembled WGS sequence"/>
</dbReference>
<gene>
    <name evidence="2" type="ORF">SISSUDRAFT_721120</name>
</gene>
<evidence type="ECO:0000313" key="2">
    <source>
        <dbReference type="EMBL" id="KZT38631.1"/>
    </source>
</evidence>
<feature type="chain" id="PRO_5007872201" evidence="1">
    <location>
        <begin position="19"/>
        <end position="209"/>
    </location>
</feature>
<keyword evidence="3" id="KW-1185">Reference proteome</keyword>
<accession>A0A166DKM1</accession>